<sequence>MKDDLKGEGVEISREAVATLAAQAASAVPGVAACQQKTVESITSRVKREFVHKGVKVEREDGSYRLSVYLRVCYGVNLPSLAYEVARKVKDYVEGLTEVAVDEVEVVIEDVEMPD</sequence>
<dbReference type="EMBL" id="MELK01000016">
    <property type="protein sequence ID" value="OFW59356.1"/>
    <property type="molecule type" value="Genomic_DNA"/>
</dbReference>
<comment type="caution">
    <text evidence="2">The sequence shown here is derived from an EMBL/GenBank/DDBJ whole genome shotgun (WGS) entry which is preliminary data.</text>
</comment>
<evidence type="ECO:0008006" key="4">
    <source>
        <dbReference type="Google" id="ProtNLM"/>
    </source>
</evidence>
<dbReference type="STRING" id="1797197.A2Y75_10985"/>
<dbReference type="InterPro" id="IPR005531">
    <property type="entry name" value="Asp23"/>
</dbReference>
<gene>
    <name evidence="2" type="ORF">A2Y75_10985</name>
</gene>
<protein>
    <recommendedName>
        <fullName evidence="4">Asp23/Gls24 family envelope stress response protein</fullName>
    </recommendedName>
</protein>
<dbReference type="AlphaFoldDB" id="A0A1F2WRE0"/>
<accession>A0A1F2WRE0</accession>
<evidence type="ECO:0000313" key="2">
    <source>
        <dbReference type="EMBL" id="OFW59356.1"/>
    </source>
</evidence>
<reference evidence="2 3" key="1">
    <citation type="journal article" date="2016" name="Nat. Commun.">
        <title>Thousands of microbial genomes shed light on interconnected biogeochemical processes in an aquifer system.</title>
        <authorList>
            <person name="Anantharaman K."/>
            <person name="Brown C.T."/>
            <person name="Hug L.A."/>
            <person name="Sharon I."/>
            <person name="Castelle C.J."/>
            <person name="Probst A.J."/>
            <person name="Thomas B.C."/>
            <person name="Singh A."/>
            <person name="Wilkins M.J."/>
            <person name="Karaoz U."/>
            <person name="Brodie E.L."/>
            <person name="Williams K.H."/>
            <person name="Hubbard S.S."/>
            <person name="Banfield J.F."/>
        </authorList>
    </citation>
    <scope>NUCLEOTIDE SEQUENCE [LARGE SCALE GENOMIC DNA]</scope>
</reference>
<dbReference type="PROSITE" id="PS51257">
    <property type="entry name" value="PROKAR_LIPOPROTEIN"/>
    <property type="match status" value="1"/>
</dbReference>
<name>A0A1F2WRE0_9ACTN</name>
<organism evidence="2 3">
    <name type="scientific">Candidatus Solincola sediminis</name>
    <dbReference type="NCBI Taxonomy" id="1797199"/>
    <lineage>
        <taxon>Bacteria</taxon>
        <taxon>Bacillati</taxon>
        <taxon>Actinomycetota</taxon>
        <taxon>Candidatus Geothermincolia</taxon>
        <taxon>Candidatus Geothermincolales</taxon>
        <taxon>Candidatus Geothermincolaceae</taxon>
        <taxon>Candidatus Solincola</taxon>
    </lineage>
</organism>
<evidence type="ECO:0000313" key="3">
    <source>
        <dbReference type="Proteomes" id="UP000177876"/>
    </source>
</evidence>
<dbReference type="Proteomes" id="UP000177876">
    <property type="component" value="Unassembled WGS sequence"/>
</dbReference>
<dbReference type="PANTHER" id="PTHR34297">
    <property type="entry name" value="HYPOTHETICAL CYTOSOLIC PROTEIN-RELATED"/>
    <property type="match status" value="1"/>
</dbReference>
<comment type="similarity">
    <text evidence="1">Belongs to the asp23 family.</text>
</comment>
<dbReference type="Pfam" id="PF03780">
    <property type="entry name" value="Asp23"/>
    <property type="match status" value="1"/>
</dbReference>
<evidence type="ECO:0000256" key="1">
    <source>
        <dbReference type="ARBA" id="ARBA00005721"/>
    </source>
</evidence>
<proteinExistence type="inferred from homology"/>